<keyword evidence="6 7" id="KW-0472">Membrane</keyword>
<gene>
    <name evidence="8" type="ORF">ISP20_17715</name>
</gene>
<keyword evidence="4 7" id="KW-0812">Transmembrane</keyword>
<evidence type="ECO:0000313" key="9">
    <source>
        <dbReference type="Proteomes" id="UP001430065"/>
    </source>
</evidence>
<accession>A0ABS2JY49</accession>
<dbReference type="Gene3D" id="1.10.3860.10">
    <property type="entry name" value="Sodium:dicarboxylate symporter"/>
    <property type="match status" value="1"/>
</dbReference>
<feature type="transmembrane region" description="Helical" evidence="7">
    <location>
        <begin position="16"/>
        <end position="35"/>
    </location>
</feature>
<dbReference type="InterPro" id="IPR001991">
    <property type="entry name" value="Na-dicarboxylate_symporter"/>
</dbReference>
<dbReference type="PANTHER" id="PTHR42865">
    <property type="entry name" value="PROTON/GLUTAMATE-ASPARTATE SYMPORTER"/>
    <property type="match status" value="1"/>
</dbReference>
<dbReference type="InterPro" id="IPR036458">
    <property type="entry name" value="Na:dicarbo_symporter_sf"/>
</dbReference>
<name>A0ABS2JY49_9GAMM</name>
<feature type="transmembrane region" description="Helical" evidence="7">
    <location>
        <begin position="323"/>
        <end position="340"/>
    </location>
</feature>
<keyword evidence="3" id="KW-1003">Cell membrane</keyword>
<keyword evidence="9" id="KW-1185">Reference proteome</keyword>
<evidence type="ECO:0000313" key="8">
    <source>
        <dbReference type="EMBL" id="MBM7123008.1"/>
    </source>
</evidence>
<dbReference type="PRINTS" id="PR00173">
    <property type="entry name" value="EDTRNSPORT"/>
</dbReference>
<feature type="transmembrane region" description="Helical" evidence="7">
    <location>
        <begin position="96"/>
        <end position="117"/>
    </location>
</feature>
<comment type="caution">
    <text evidence="8">The sequence shown here is derived from an EMBL/GenBank/DDBJ whole genome shotgun (WGS) entry which is preliminary data.</text>
</comment>
<comment type="subcellular location">
    <subcellularLocation>
        <location evidence="1">Cell membrane</location>
        <topology evidence="1">Multi-pass membrane protein</topology>
    </subcellularLocation>
</comment>
<dbReference type="RefSeq" id="WP_239536104.1">
    <property type="nucleotide sequence ID" value="NZ_JADIKC010000008.1"/>
</dbReference>
<proteinExistence type="predicted"/>
<reference evidence="8 9" key="1">
    <citation type="submission" date="2020-10" db="EMBL/GenBank/DDBJ databases">
        <title>Phylogeny of dyella-like bacteria.</title>
        <authorList>
            <person name="Fu J."/>
        </authorList>
    </citation>
    <scope>NUCLEOTIDE SEQUENCE [LARGE SCALE GENOMIC DNA]</scope>
    <source>
        <strain evidence="8 9">THG-B117</strain>
    </source>
</reference>
<evidence type="ECO:0000256" key="4">
    <source>
        <dbReference type="ARBA" id="ARBA00022692"/>
    </source>
</evidence>
<evidence type="ECO:0000256" key="1">
    <source>
        <dbReference type="ARBA" id="ARBA00004651"/>
    </source>
</evidence>
<evidence type="ECO:0000256" key="7">
    <source>
        <dbReference type="SAM" id="Phobius"/>
    </source>
</evidence>
<feature type="transmembrane region" description="Helical" evidence="7">
    <location>
        <begin position="213"/>
        <end position="238"/>
    </location>
</feature>
<feature type="transmembrane region" description="Helical" evidence="7">
    <location>
        <begin position="361"/>
        <end position="380"/>
    </location>
</feature>
<evidence type="ECO:0000256" key="5">
    <source>
        <dbReference type="ARBA" id="ARBA00022989"/>
    </source>
</evidence>
<dbReference type="PANTHER" id="PTHR42865:SF7">
    <property type="entry name" value="PROTON_GLUTAMATE-ASPARTATE SYMPORTER"/>
    <property type="match status" value="1"/>
</dbReference>
<dbReference type="EMBL" id="JADIKC010000008">
    <property type="protein sequence ID" value="MBM7123008.1"/>
    <property type="molecule type" value="Genomic_DNA"/>
</dbReference>
<protein>
    <submittedName>
        <fullName evidence="8">Dicarboxylate/amino acid:cation symporter</fullName>
    </submittedName>
</protein>
<keyword evidence="5 7" id="KW-1133">Transmembrane helix</keyword>
<dbReference type="Pfam" id="PF00375">
    <property type="entry name" value="SDF"/>
    <property type="match status" value="1"/>
</dbReference>
<organism evidence="8 9">
    <name type="scientific">Dyella kyungheensis</name>
    <dbReference type="NCBI Taxonomy" id="1242174"/>
    <lineage>
        <taxon>Bacteria</taxon>
        <taxon>Pseudomonadati</taxon>
        <taxon>Pseudomonadota</taxon>
        <taxon>Gammaproteobacteria</taxon>
        <taxon>Lysobacterales</taxon>
        <taxon>Rhodanobacteraceae</taxon>
        <taxon>Dyella</taxon>
    </lineage>
</organism>
<dbReference type="SUPFAM" id="SSF118215">
    <property type="entry name" value="Proton glutamate symport protein"/>
    <property type="match status" value="1"/>
</dbReference>
<feature type="transmembrane region" description="Helical" evidence="7">
    <location>
        <begin position="168"/>
        <end position="185"/>
    </location>
</feature>
<keyword evidence="2" id="KW-0813">Transport</keyword>
<sequence>MQQGDKPRLPAGTGRHGFTLALVAATVLGVAVGWICNRTLSAERSVAVAADLSLITEAFLRLIKMIVAPLVFASLVSAVARMGGAAEIGRIGIRTLLWFFVASCVSLTVGLLMAHWLQPGAALHGTPAFAQLPATTGIAGASPGFSLADFMTHLIPRSIVEAMANNEILQIVVFSLFIGVAAAALKEKAQRFVELIESLAAIMFKMTDYVMKVAPLAIFAALASSICLHGIGIIGTYARFVAGFYLSLAILWVLLLAALSLIIGSRSLRLLAGIRQTVLLAFATSSSEAAYPRLLEQLVAFGIPRRIASFVLPLGYSFNLDGAMMYCTFAILFIAQAYGVELSIGQQITLFGLLMLTTKGLAGVPRAAIAVVAVTLHYFHLPDAGLALVLAVDHILDMGRSATNIVGNSVAAAAVASWERQLNAPSVDEHP</sequence>
<evidence type="ECO:0000256" key="3">
    <source>
        <dbReference type="ARBA" id="ARBA00022475"/>
    </source>
</evidence>
<evidence type="ECO:0000256" key="2">
    <source>
        <dbReference type="ARBA" id="ARBA00022448"/>
    </source>
</evidence>
<evidence type="ECO:0000256" key="6">
    <source>
        <dbReference type="ARBA" id="ARBA00023136"/>
    </source>
</evidence>
<feature type="transmembrane region" description="Helical" evidence="7">
    <location>
        <begin position="62"/>
        <end position="84"/>
    </location>
</feature>
<dbReference type="Proteomes" id="UP001430065">
    <property type="component" value="Unassembled WGS sequence"/>
</dbReference>
<feature type="transmembrane region" description="Helical" evidence="7">
    <location>
        <begin position="244"/>
        <end position="263"/>
    </location>
</feature>